<keyword evidence="1" id="KW-1133">Transmembrane helix</keyword>
<proteinExistence type="predicted"/>
<evidence type="ECO:0000313" key="3">
    <source>
        <dbReference type="Proteomes" id="UP001519332"/>
    </source>
</evidence>
<keyword evidence="1" id="KW-0812">Transmembrane</keyword>
<dbReference type="Proteomes" id="UP001519332">
    <property type="component" value="Unassembled WGS sequence"/>
</dbReference>
<dbReference type="RefSeq" id="WP_209647847.1">
    <property type="nucleotide sequence ID" value="NZ_JAGINW010000001.1"/>
</dbReference>
<evidence type="ECO:0008006" key="4">
    <source>
        <dbReference type="Google" id="ProtNLM"/>
    </source>
</evidence>
<feature type="transmembrane region" description="Helical" evidence="1">
    <location>
        <begin position="12"/>
        <end position="31"/>
    </location>
</feature>
<keyword evidence="3" id="KW-1185">Reference proteome</keyword>
<comment type="caution">
    <text evidence="2">The sequence shown here is derived from an EMBL/GenBank/DDBJ whole genome shotgun (WGS) entry which is preliminary data.</text>
</comment>
<protein>
    <recommendedName>
        <fullName evidence="4">DUF2746 domain-containing protein</fullName>
    </recommendedName>
</protein>
<organism evidence="2 3">
    <name type="scientific">Kibdelosporangium banguiense</name>
    <dbReference type="NCBI Taxonomy" id="1365924"/>
    <lineage>
        <taxon>Bacteria</taxon>
        <taxon>Bacillati</taxon>
        <taxon>Actinomycetota</taxon>
        <taxon>Actinomycetes</taxon>
        <taxon>Pseudonocardiales</taxon>
        <taxon>Pseudonocardiaceae</taxon>
        <taxon>Kibdelosporangium</taxon>
    </lineage>
</organism>
<evidence type="ECO:0000256" key="1">
    <source>
        <dbReference type="SAM" id="Phobius"/>
    </source>
</evidence>
<name>A0ABS4U3K2_9PSEU</name>
<keyword evidence="1" id="KW-0472">Membrane</keyword>
<sequence length="109" mass="12264">MPTWFTNLTIGQILLFVGGLVLVVGLFAKVWKAIRPVWRGTGNFLEDWNGEPERPGVPAKPGVMERLRAIEQKVDGIDHELHPNSGQSLRDQVDSIRTELREHIAQQQG</sequence>
<evidence type="ECO:0000313" key="2">
    <source>
        <dbReference type="EMBL" id="MBP2331230.1"/>
    </source>
</evidence>
<dbReference type="EMBL" id="JAGINW010000001">
    <property type="protein sequence ID" value="MBP2331230.1"/>
    <property type="molecule type" value="Genomic_DNA"/>
</dbReference>
<reference evidence="2 3" key="1">
    <citation type="submission" date="2021-03" db="EMBL/GenBank/DDBJ databases">
        <title>Sequencing the genomes of 1000 actinobacteria strains.</title>
        <authorList>
            <person name="Klenk H.-P."/>
        </authorList>
    </citation>
    <scope>NUCLEOTIDE SEQUENCE [LARGE SCALE GENOMIC DNA]</scope>
    <source>
        <strain evidence="2 3">DSM 46670</strain>
    </source>
</reference>
<accession>A0ABS4U3K2</accession>
<gene>
    <name evidence="2" type="ORF">JOF56_011615</name>
</gene>